<evidence type="ECO:0000313" key="3">
    <source>
        <dbReference type="EMBL" id="MCU7378596.1"/>
    </source>
</evidence>
<organism evidence="3 4">
    <name type="scientific">Hominibacterium faecale</name>
    <dbReference type="NCBI Taxonomy" id="2839743"/>
    <lineage>
        <taxon>Bacteria</taxon>
        <taxon>Bacillati</taxon>
        <taxon>Bacillota</taxon>
        <taxon>Clostridia</taxon>
        <taxon>Peptostreptococcales</taxon>
        <taxon>Anaerovoracaceae</taxon>
        <taxon>Hominibacterium</taxon>
    </lineage>
</organism>
<keyword evidence="4" id="KW-1185">Reference proteome</keyword>
<comment type="caution">
    <text evidence="3">The sequence shown here is derived from an EMBL/GenBank/DDBJ whole genome shotgun (WGS) entry which is preliminary data.</text>
</comment>
<comment type="similarity">
    <text evidence="1">Belongs to the UPF0332 family.</text>
</comment>
<dbReference type="AlphaFoldDB" id="A0A9J6QSW5"/>
<proteinExistence type="inferred from homology"/>
<gene>
    <name evidence="3" type="ORF">OBO34_09545</name>
</gene>
<dbReference type="InterPro" id="IPR007842">
    <property type="entry name" value="HEPN_dom"/>
</dbReference>
<dbReference type="PANTHER" id="PTHR36565:SF1">
    <property type="entry name" value="UPF0332 PROTEIN TM_1000"/>
    <property type="match status" value="1"/>
</dbReference>
<dbReference type="RefSeq" id="WP_253019976.1">
    <property type="nucleotide sequence ID" value="NZ_JAJAGH010000007.1"/>
</dbReference>
<protein>
    <submittedName>
        <fullName evidence="3">HEPN domain-containing protein</fullName>
    </submittedName>
</protein>
<dbReference type="Proteomes" id="UP001065549">
    <property type="component" value="Unassembled WGS sequence"/>
</dbReference>
<name>A0A9J6QSW5_9FIRM</name>
<dbReference type="InterPro" id="IPR052226">
    <property type="entry name" value="UPF0332_toxin"/>
</dbReference>
<dbReference type="Pfam" id="PF05168">
    <property type="entry name" value="HEPN"/>
    <property type="match status" value="1"/>
</dbReference>
<sequence>MHDDLAVTLAKYRLDRSKELIMDARRLYEAASYKSGNNRAYYAIFYAMRAIIALDGVDFKKHSGVIQYFQREYVKTGKFKREYSQIIMEANEIRNASDYDDFYIASREETKKQIDGAEKFYTAVKVYLEEIF</sequence>
<evidence type="ECO:0000259" key="2">
    <source>
        <dbReference type="Pfam" id="PF05168"/>
    </source>
</evidence>
<evidence type="ECO:0000313" key="4">
    <source>
        <dbReference type="Proteomes" id="UP001065549"/>
    </source>
</evidence>
<accession>A0A9J6QSW5</accession>
<reference evidence="3" key="1">
    <citation type="submission" date="2022-09" db="EMBL/GenBank/DDBJ databases">
        <title>Culturomic study of gut microbiota in children with autism spectrum disorder.</title>
        <authorList>
            <person name="Efimov B.A."/>
            <person name="Chaplin A.V."/>
            <person name="Sokolova S.R."/>
            <person name="Pikina A.P."/>
            <person name="Korzhanova M."/>
            <person name="Belova V."/>
            <person name="Korostin D."/>
        </authorList>
    </citation>
    <scope>NUCLEOTIDE SEQUENCE</scope>
    <source>
        <strain evidence="3">ASD5510</strain>
    </source>
</reference>
<evidence type="ECO:0000256" key="1">
    <source>
        <dbReference type="ARBA" id="ARBA00038248"/>
    </source>
</evidence>
<feature type="domain" description="HEPN" evidence="2">
    <location>
        <begin position="11"/>
        <end position="125"/>
    </location>
</feature>
<dbReference type="PANTHER" id="PTHR36565">
    <property type="entry name" value="UPF0332 PROTEIN TM_1000"/>
    <property type="match status" value="1"/>
</dbReference>
<dbReference type="EMBL" id="JAOSHN010000003">
    <property type="protein sequence ID" value="MCU7378596.1"/>
    <property type="molecule type" value="Genomic_DNA"/>
</dbReference>
<dbReference type="Gene3D" id="1.20.120.330">
    <property type="entry name" value="Nucleotidyltransferases domain 2"/>
    <property type="match status" value="1"/>
</dbReference>